<dbReference type="RefSeq" id="WP_111524620.1">
    <property type="nucleotide sequence ID" value="NZ_CP032364.1"/>
</dbReference>
<dbReference type="Proteomes" id="UP000265562">
    <property type="component" value="Chromosome"/>
</dbReference>
<keyword evidence="2" id="KW-1185">Reference proteome</keyword>
<proteinExistence type="predicted"/>
<reference evidence="1 2" key="1">
    <citation type="submission" date="2018-09" db="EMBL/GenBank/DDBJ databases">
        <title>Genome sequencing of Lachnoanaerobaculum umeaense DSM 23576.</title>
        <authorList>
            <person name="Kook J.-K."/>
            <person name="Park S.-N."/>
            <person name="Lim Y.K."/>
        </authorList>
    </citation>
    <scope>NUCLEOTIDE SEQUENCE [LARGE SCALE GENOMIC DNA]</scope>
    <source>
        <strain evidence="2">DSM 23576 \ CCUG 58757</strain>
    </source>
</reference>
<evidence type="ECO:0000313" key="2">
    <source>
        <dbReference type="Proteomes" id="UP000265562"/>
    </source>
</evidence>
<dbReference type="OrthoDB" id="3183422at2"/>
<name>A0A385Q0Q2_9FIRM</name>
<dbReference type="AlphaFoldDB" id="A0A385Q0Q2"/>
<sequence length="99" mass="11228">MKRIFISQPMKGLSDEQIKKERQIIVDSIVAEYGRDIEIIDSYFEGAPADAKPMWFLGKSLELLSTADAVFFAKGWESARGCRIENITAEEYGIEVIHD</sequence>
<gene>
    <name evidence="1" type="ORF">D4A81_08840</name>
</gene>
<protein>
    <submittedName>
        <fullName evidence="1">DUF4406 domain-containing protein</fullName>
    </submittedName>
</protein>
<dbReference type="EMBL" id="CP032364">
    <property type="protein sequence ID" value="AYB00042.1"/>
    <property type="molecule type" value="Genomic_DNA"/>
</dbReference>
<dbReference type="Pfam" id="PF14359">
    <property type="entry name" value="DUF4406"/>
    <property type="match status" value="1"/>
</dbReference>
<dbReference type="InterPro" id="IPR025518">
    <property type="entry name" value="DUF4406"/>
</dbReference>
<dbReference type="KEGG" id="lua:D4A81_08840"/>
<evidence type="ECO:0000313" key="1">
    <source>
        <dbReference type="EMBL" id="AYB00042.1"/>
    </source>
</evidence>
<accession>A0A385Q0Q2</accession>
<organism evidence="1 2">
    <name type="scientific">Lachnoanaerobaculum umeaense</name>
    <dbReference type="NCBI Taxonomy" id="617123"/>
    <lineage>
        <taxon>Bacteria</taxon>
        <taxon>Bacillati</taxon>
        <taxon>Bacillota</taxon>
        <taxon>Clostridia</taxon>
        <taxon>Lachnospirales</taxon>
        <taxon>Lachnospiraceae</taxon>
        <taxon>Lachnoanaerobaculum</taxon>
    </lineage>
</organism>